<feature type="modified residue" description="4-aspartylphosphate" evidence="2">
    <location>
        <position position="52"/>
    </location>
</feature>
<dbReference type="PROSITE" id="PS50110">
    <property type="entry name" value="RESPONSE_REGULATORY"/>
    <property type="match status" value="1"/>
</dbReference>
<dbReference type="SUPFAM" id="SSF52172">
    <property type="entry name" value="CheY-like"/>
    <property type="match status" value="1"/>
</dbReference>
<dbReference type="PANTHER" id="PTHR44591">
    <property type="entry name" value="STRESS RESPONSE REGULATOR PROTEIN 1"/>
    <property type="match status" value="1"/>
</dbReference>
<accession>A0A2R8BG05</accession>
<keyword evidence="5" id="KW-1185">Reference proteome</keyword>
<dbReference type="PANTHER" id="PTHR44591:SF3">
    <property type="entry name" value="RESPONSE REGULATORY DOMAIN-CONTAINING PROTEIN"/>
    <property type="match status" value="1"/>
</dbReference>
<dbReference type="InterPro" id="IPR001789">
    <property type="entry name" value="Sig_transdc_resp-reg_receiver"/>
</dbReference>
<evidence type="ECO:0000313" key="4">
    <source>
        <dbReference type="EMBL" id="SPH22050.1"/>
    </source>
</evidence>
<dbReference type="InterPro" id="IPR050595">
    <property type="entry name" value="Bact_response_regulator"/>
</dbReference>
<dbReference type="Gene3D" id="3.40.50.2300">
    <property type="match status" value="1"/>
</dbReference>
<evidence type="ECO:0000259" key="3">
    <source>
        <dbReference type="PROSITE" id="PS50110"/>
    </source>
</evidence>
<reference evidence="4 5" key="1">
    <citation type="submission" date="2018-03" db="EMBL/GenBank/DDBJ databases">
        <authorList>
            <person name="Keele B.F."/>
        </authorList>
    </citation>
    <scope>NUCLEOTIDE SEQUENCE [LARGE SCALE GENOMIC DNA]</scope>
    <source>
        <strain evidence="4 5">CECT 8599</strain>
    </source>
</reference>
<keyword evidence="1 2" id="KW-0597">Phosphoprotein</keyword>
<organism evidence="4 5">
    <name type="scientific">Ascidiaceihabitans donghaensis</name>
    <dbReference type="NCBI Taxonomy" id="1510460"/>
    <lineage>
        <taxon>Bacteria</taxon>
        <taxon>Pseudomonadati</taxon>
        <taxon>Pseudomonadota</taxon>
        <taxon>Alphaproteobacteria</taxon>
        <taxon>Rhodobacterales</taxon>
        <taxon>Paracoccaceae</taxon>
        <taxon>Ascidiaceihabitans</taxon>
    </lineage>
</organism>
<evidence type="ECO:0000256" key="1">
    <source>
        <dbReference type="ARBA" id="ARBA00022553"/>
    </source>
</evidence>
<feature type="domain" description="Response regulatory" evidence="3">
    <location>
        <begin position="3"/>
        <end position="131"/>
    </location>
</feature>
<dbReference type="AlphaFoldDB" id="A0A2R8BG05"/>
<name>A0A2R8BG05_9RHOB</name>
<proteinExistence type="predicted"/>
<dbReference type="OrthoDB" id="5456285at2"/>
<dbReference type="SMART" id="SM00448">
    <property type="entry name" value="REC"/>
    <property type="match status" value="1"/>
</dbReference>
<dbReference type="GO" id="GO:0000160">
    <property type="term" value="P:phosphorelay signal transduction system"/>
    <property type="evidence" value="ECO:0007669"/>
    <property type="project" value="InterPro"/>
</dbReference>
<dbReference type="EMBL" id="OMOR01000001">
    <property type="protein sequence ID" value="SPH22050.1"/>
    <property type="molecule type" value="Genomic_DNA"/>
</dbReference>
<gene>
    <name evidence="4" type="primary">phoB_3</name>
    <name evidence="4" type="ORF">ASD8599_02797</name>
</gene>
<dbReference type="InterPro" id="IPR011006">
    <property type="entry name" value="CheY-like_superfamily"/>
</dbReference>
<dbReference type="RefSeq" id="WP_108829052.1">
    <property type="nucleotide sequence ID" value="NZ_OMOR01000001.1"/>
</dbReference>
<dbReference type="Pfam" id="PF00072">
    <property type="entry name" value="Response_reg"/>
    <property type="match status" value="1"/>
</dbReference>
<dbReference type="Proteomes" id="UP000244880">
    <property type="component" value="Unassembled WGS sequence"/>
</dbReference>
<protein>
    <submittedName>
        <fullName evidence="4">Phosphate regulon transcriptional regulatory protein PhoB</fullName>
    </submittedName>
</protein>
<evidence type="ECO:0000256" key="2">
    <source>
        <dbReference type="PROSITE-ProRule" id="PRU00169"/>
    </source>
</evidence>
<sequence length="136" mass="14660">MARILVLEDNWVFSNLICTSLAEHGHETKACVDASSALAAFKSERFDLVIADIIIRKDGVPVADGGYSLISNIKTIKEAQRRYIPIIAISGSVHNEGMQYLLVTAKGLGADVAMAKPFAPHQLIAQIETLLADAPD</sequence>
<evidence type="ECO:0000313" key="5">
    <source>
        <dbReference type="Proteomes" id="UP000244880"/>
    </source>
</evidence>